<evidence type="ECO:0000313" key="1">
    <source>
        <dbReference type="EMBL" id="KAG5836630.1"/>
    </source>
</evidence>
<organism evidence="1 2">
    <name type="scientific">Anguilla anguilla</name>
    <name type="common">European freshwater eel</name>
    <name type="synonym">Muraena anguilla</name>
    <dbReference type="NCBI Taxonomy" id="7936"/>
    <lineage>
        <taxon>Eukaryota</taxon>
        <taxon>Metazoa</taxon>
        <taxon>Chordata</taxon>
        <taxon>Craniata</taxon>
        <taxon>Vertebrata</taxon>
        <taxon>Euteleostomi</taxon>
        <taxon>Actinopterygii</taxon>
        <taxon>Neopterygii</taxon>
        <taxon>Teleostei</taxon>
        <taxon>Anguilliformes</taxon>
        <taxon>Anguillidae</taxon>
        <taxon>Anguilla</taxon>
    </lineage>
</organism>
<dbReference type="SUPFAM" id="SSF49899">
    <property type="entry name" value="Concanavalin A-like lectins/glucanases"/>
    <property type="match status" value="1"/>
</dbReference>
<evidence type="ECO:0000313" key="2">
    <source>
        <dbReference type="Proteomes" id="UP001044222"/>
    </source>
</evidence>
<keyword evidence="2" id="KW-1185">Reference proteome</keyword>
<feature type="non-terminal residue" evidence="1">
    <location>
        <position position="148"/>
    </location>
</feature>
<dbReference type="Gene3D" id="2.60.120.920">
    <property type="match status" value="1"/>
</dbReference>
<dbReference type="InterPro" id="IPR043136">
    <property type="entry name" value="B30.2/SPRY_sf"/>
</dbReference>
<accession>A0A9D3LTA7</accession>
<dbReference type="InterPro" id="IPR013320">
    <property type="entry name" value="ConA-like_dom_sf"/>
</dbReference>
<name>A0A9D3LTA7_ANGAN</name>
<reference evidence="1" key="1">
    <citation type="submission" date="2021-01" db="EMBL/GenBank/DDBJ databases">
        <title>A chromosome-scale assembly of European eel, Anguilla anguilla.</title>
        <authorList>
            <person name="Henkel C."/>
            <person name="Jong-Raadsen S.A."/>
            <person name="Dufour S."/>
            <person name="Weltzien F.-A."/>
            <person name="Palstra A.P."/>
            <person name="Pelster B."/>
            <person name="Spaink H.P."/>
            <person name="Van Den Thillart G.E."/>
            <person name="Jansen H."/>
            <person name="Zahm M."/>
            <person name="Klopp C."/>
            <person name="Cedric C."/>
            <person name="Louis A."/>
            <person name="Berthelot C."/>
            <person name="Parey E."/>
            <person name="Roest Crollius H."/>
            <person name="Montfort J."/>
            <person name="Robinson-Rechavi M."/>
            <person name="Bucao C."/>
            <person name="Bouchez O."/>
            <person name="Gislard M."/>
            <person name="Lluch J."/>
            <person name="Milhes M."/>
            <person name="Lampietro C."/>
            <person name="Lopez Roques C."/>
            <person name="Donnadieu C."/>
            <person name="Braasch I."/>
            <person name="Desvignes T."/>
            <person name="Postlethwait J."/>
            <person name="Bobe J."/>
            <person name="Guiguen Y."/>
            <person name="Dirks R."/>
        </authorList>
    </citation>
    <scope>NUCLEOTIDE SEQUENCE</scope>
    <source>
        <strain evidence="1">Tag_6206</strain>
        <tissue evidence="1">Liver</tissue>
    </source>
</reference>
<proteinExistence type="predicted"/>
<dbReference type="Proteomes" id="UP001044222">
    <property type="component" value="Chromosome 13"/>
</dbReference>
<comment type="caution">
    <text evidence="1">The sequence shown here is derived from an EMBL/GenBank/DDBJ whole genome shotgun (WGS) entry which is preliminary data.</text>
</comment>
<sequence length="148" mass="16773">MNTVSLSGTIITKTHIPVPPSPYRRAGVYDDGRGVCVYRVGVCVDRPASTLSFYSVSDSDTLTLLHRFHTHFTQHTPSVLDLECVTPPQCLSANWSRDTHTHSCARTQSYTHKRTLIYPLTHTPHSYIHSHTQTTHTHIHIHTHMHTL</sequence>
<dbReference type="EMBL" id="JAFIRN010000013">
    <property type="protein sequence ID" value="KAG5836630.1"/>
    <property type="molecule type" value="Genomic_DNA"/>
</dbReference>
<protein>
    <submittedName>
        <fullName evidence="1">Uncharacterized protein</fullName>
    </submittedName>
</protein>
<gene>
    <name evidence="1" type="ORF">ANANG_G00230430</name>
</gene>
<dbReference type="AlphaFoldDB" id="A0A9D3LTA7"/>